<feature type="domain" description="RDD" evidence="7">
    <location>
        <begin position="267"/>
        <end position="342"/>
    </location>
</feature>
<dbReference type="PANTHER" id="PTHR36115">
    <property type="entry name" value="PROLINE-RICH ANTIGEN HOMOLOG-RELATED"/>
    <property type="match status" value="1"/>
</dbReference>
<organism evidence="8 9">
    <name type="scientific">Corallincola holothuriorum</name>
    <dbReference type="NCBI Taxonomy" id="2282215"/>
    <lineage>
        <taxon>Bacteria</taxon>
        <taxon>Pseudomonadati</taxon>
        <taxon>Pseudomonadota</taxon>
        <taxon>Gammaproteobacteria</taxon>
        <taxon>Alteromonadales</taxon>
        <taxon>Psychromonadaceae</taxon>
        <taxon>Corallincola</taxon>
    </lineage>
</organism>
<dbReference type="AlphaFoldDB" id="A0A368NH79"/>
<keyword evidence="9" id="KW-1185">Reference proteome</keyword>
<dbReference type="GO" id="GO:0005886">
    <property type="term" value="C:plasma membrane"/>
    <property type="evidence" value="ECO:0007669"/>
    <property type="project" value="UniProtKB-SubCell"/>
</dbReference>
<dbReference type="EMBL" id="QPID01000005">
    <property type="protein sequence ID" value="RCU49922.1"/>
    <property type="molecule type" value="Genomic_DNA"/>
</dbReference>
<dbReference type="Pfam" id="PF06271">
    <property type="entry name" value="RDD"/>
    <property type="match status" value="1"/>
</dbReference>
<dbReference type="Proteomes" id="UP000252558">
    <property type="component" value="Unassembled WGS sequence"/>
</dbReference>
<proteinExistence type="predicted"/>
<dbReference type="InterPro" id="IPR051791">
    <property type="entry name" value="Pra-immunoreactive"/>
</dbReference>
<comment type="caution">
    <text evidence="8">The sequence shown here is derived from an EMBL/GenBank/DDBJ whole genome shotgun (WGS) entry which is preliminary data.</text>
</comment>
<dbReference type="OrthoDB" id="9787732at2"/>
<evidence type="ECO:0000256" key="4">
    <source>
        <dbReference type="ARBA" id="ARBA00022989"/>
    </source>
</evidence>
<protein>
    <submittedName>
        <fullName evidence="8">RDD family protein</fullName>
    </submittedName>
</protein>
<evidence type="ECO:0000256" key="2">
    <source>
        <dbReference type="ARBA" id="ARBA00022475"/>
    </source>
</evidence>
<evidence type="ECO:0000256" key="1">
    <source>
        <dbReference type="ARBA" id="ARBA00004651"/>
    </source>
</evidence>
<feature type="transmembrane region" description="Helical" evidence="6">
    <location>
        <begin position="262"/>
        <end position="280"/>
    </location>
</feature>
<feature type="transmembrane region" description="Helical" evidence="6">
    <location>
        <begin position="52"/>
        <end position="74"/>
    </location>
</feature>
<evidence type="ECO:0000256" key="5">
    <source>
        <dbReference type="ARBA" id="ARBA00023136"/>
    </source>
</evidence>
<evidence type="ECO:0000259" key="7">
    <source>
        <dbReference type="Pfam" id="PF06271"/>
    </source>
</evidence>
<sequence length="365" mass="39946">MNEAATDVTQEAKQRAEDRRIITPYAFHIPFEVLGMPLAAPWRRALALTIDLIVIALLSTLNGYLMGVILGWIFWRMLSDSPFSSVTRKLLKTLATLVILVSSIAGIISFFDKENGQVNEVTTSLQNISSVVTLARVVSCDTGACWQPHLQETAHFIASQTTNKAAAKKLISQLLEDSPLSTDEQKIISQQLLTLALPLQGSMTNQPDVTEKEKSAVATKTGGIKEEQLESEDPIVIAPFAEEATPTAQGPLAWLRALLEELGLGFGWAACYFTLFTAWWNGQTPGKRALRIRVLQLDNTPISLWDAFGRYGGYGAGLATGLLGFIQIFWDPNRQAIQDKISTTVVIATHQSKKITASTEVADES</sequence>
<evidence type="ECO:0000256" key="6">
    <source>
        <dbReference type="SAM" id="Phobius"/>
    </source>
</evidence>
<keyword evidence="5 6" id="KW-0472">Membrane</keyword>
<feature type="transmembrane region" description="Helical" evidence="6">
    <location>
        <begin position="311"/>
        <end position="330"/>
    </location>
</feature>
<keyword evidence="2" id="KW-1003">Cell membrane</keyword>
<accession>A0A368NH79</accession>
<keyword evidence="4 6" id="KW-1133">Transmembrane helix</keyword>
<dbReference type="RefSeq" id="WP_114338209.1">
    <property type="nucleotide sequence ID" value="NZ_QPID01000005.1"/>
</dbReference>
<keyword evidence="3 6" id="KW-0812">Transmembrane</keyword>
<gene>
    <name evidence="8" type="ORF">DU002_09860</name>
</gene>
<evidence type="ECO:0000256" key="3">
    <source>
        <dbReference type="ARBA" id="ARBA00022692"/>
    </source>
</evidence>
<reference evidence="8 9" key="1">
    <citation type="submission" date="2018-07" db="EMBL/GenBank/DDBJ databases">
        <title>Corallincola holothuriorum sp. nov., a new facultative anaerobe isolated from sea cucumber Apostichopus japonicus.</title>
        <authorList>
            <person name="Xia H."/>
        </authorList>
    </citation>
    <scope>NUCLEOTIDE SEQUENCE [LARGE SCALE GENOMIC DNA]</scope>
    <source>
        <strain evidence="8 9">C4</strain>
    </source>
</reference>
<dbReference type="InterPro" id="IPR010432">
    <property type="entry name" value="RDD"/>
</dbReference>
<feature type="transmembrane region" description="Helical" evidence="6">
    <location>
        <begin position="94"/>
        <end position="111"/>
    </location>
</feature>
<dbReference type="PANTHER" id="PTHR36115:SF6">
    <property type="entry name" value="PROLINE-RICH ANTIGEN HOMOLOG"/>
    <property type="match status" value="1"/>
</dbReference>
<name>A0A368NH79_9GAMM</name>
<evidence type="ECO:0000313" key="9">
    <source>
        <dbReference type="Proteomes" id="UP000252558"/>
    </source>
</evidence>
<evidence type="ECO:0000313" key="8">
    <source>
        <dbReference type="EMBL" id="RCU49922.1"/>
    </source>
</evidence>
<comment type="subcellular location">
    <subcellularLocation>
        <location evidence="1">Cell membrane</location>
        <topology evidence="1">Multi-pass membrane protein</topology>
    </subcellularLocation>
</comment>